<dbReference type="SUPFAM" id="SSF57783">
    <property type="entry name" value="Zinc beta-ribbon"/>
    <property type="match status" value="1"/>
</dbReference>
<dbReference type="Proteomes" id="UP000321926">
    <property type="component" value="Unassembled WGS sequence"/>
</dbReference>
<accession>A0A5C8KDK1</accession>
<reference evidence="1 2" key="1">
    <citation type="submission" date="2019-08" db="EMBL/GenBank/DDBJ databases">
        <authorList>
            <person name="Shi S."/>
        </authorList>
    </citation>
    <scope>NUCLEOTIDE SEQUENCE [LARGE SCALE GENOMIC DNA]</scope>
    <source>
        <strain evidence="1 2">GY10130</strain>
    </source>
</reference>
<dbReference type="GO" id="GO:0006260">
    <property type="term" value="P:DNA replication"/>
    <property type="evidence" value="ECO:0007669"/>
    <property type="project" value="InterPro"/>
</dbReference>
<comment type="caution">
    <text evidence="1">The sequence shown here is derived from an EMBL/GenBank/DDBJ whole genome shotgun (WGS) entry which is preliminary data.</text>
</comment>
<dbReference type="EMBL" id="VRTY01000011">
    <property type="protein sequence ID" value="TXK50781.1"/>
    <property type="molecule type" value="Genomic_DNA"/>
</dbReference>
<evidence type="ECO:0000313" key="1">
    <source>
        <dbReference type="EMBL" id="TXK50781.1"/>
    </source>
</evidence>
<dbReference type="Gene3D" id="3.90.580.10">
    <property type="entry name" value="Zinc finger, CHC2-type domain"/>
    <property type="match status" value="1"/>
</dbReference>
<dbReference type="AlphaFoldDB" id="A0A5C8KDK1"/>
<dbReference type="OrthoDB" id="8536512at2"/>
<evidence type="ECO:0000313" key="2">
    <source>
        <dbReference type="Proteomes" id="UP000321926"/>
    </source>
</evidence>
<protein>
    <submittedName>
        <fullName evidence="1">Mobilization protein</fullName>
    </submittedName>
</protein>
<dbReference type="SUPFAM" id="SSF56731">
    <property type="entry name" value="DNA primase core"/>
    <property type="match status" value="1"/>
</dbReference>
<dbReference type="Gene3D" id="3.40.1360.10">
    <property type="match status" value="1"/>
</dbReference>
<name>A0A5C8KDK1_9BACT</name>
<dbReference type="GO" id="GO:0008270">
    <property type="term" value="F:zinc ion binding"/>
    <property type="evidence" value="ECO:0007669"/>
    <property type="project" value="InterPro"/>
</dbReference>
<proteinExistence type="predicted"/>
<dbReference type="Pfam" id="PF13155">
    <property type="entry name" value="Toprim_2"/>
    <property type="match status" value="1"/>
</dbReference>
<organism evidence="1 2">
    <name type="scientific">Pontibacter qinzhouensis</name>
    <dbReference type="NCBI Taxonomy" id="2603253"/>
    <lineage>
        <taxon>Bacteria</taxon>
        <taxon>Pseudomonadati</taxon>
        <taxon>Bacteroidota</taxon>
        <taxon>Cytophagia</taxon>
        <taxon>Cytophagales</taxon>
        <taxon>Hymenobacteraceae</taxon>
        <taxon>Pontibacter</taxon>
    </lineage>
</organism>
<dbReference type="InterPro" id="IPR036977">
    <property type="entry name" value="DNA_primase_Znf_CHC2"/>
</dbReference>
<keyword evidence="2" id="KW-1185">Reference proteome</keyword>
<dbReference type="GO" id="GO:0003677">
    <property type="term" value="F:DNA binding"/>
    <property type="evidence" value="ECO:0007669"/>
    <property type="project" value="InterPro"/>
</dbReference>
<gene>
    <name evidence="1" type="ORF">FVR03_04660</name>
</gene>
<sequence>MMSTMSRLIIAKQRDEPMMSGYFIHYESVKGTTHQIIRKRHSSYPVIFTLLLKGKNMNIQQINSGLAITDFLASQGFRPAYTRGADWWYISPIRPTERTPSFKVSTRLNRWYDHGAGEGGKLFDLALRLCGNGQVKETIRLLSEGFFFSQANPFPRKQPDHLPNLPAIRRDTVQKENAHLPGTSSGIRVLETQPLRRGSELAAYLRGRGIRHGTASAYCREVRFALGEREHRAVGFANRSGGYELRNAWFKGSSSPKDITFLDKGGKTVCVLEGFLDFLSLLELKHQVQPSTNFIILNSVALAGRSLELLDRHKEIYLFLDRDEAGRRLTERLLQSHTKAIDASSFYQSHQDVNDYLAARKQRAKRQRRGPGL</sequence>